<keyword evidence="1 5" id="KW-0378">Hydrolase</keyword>
<protein>
    <submittedName>
        <fullName evidence="5">Dienelactone hydrolase</fullName>
    </submittedName>
</protein>
<reference evidence="5" key="1">
    <citation type="submission" date="2021-04" db="EMBL/GenBank/DDBJ databases">
        <title>The complete genome sequence of Caulobacter sp. S6.</title>
        <authorList>
            <person name="Tang Y."/>
            <person name="Ouyang W."/>
            <person name="Liu Q."/>
            <person name="Huang B."/>
            <person name="Guo Z."/>
            <person name="Lei P."/>
        </authorList>
    </citation>
    <scope>NUCLEOTIDE SEQUENCE</scope>
    <source>
        <strain evidence="5">S6</strain>
    </source>
</reference>
<evidence type="ECO:0000256" key="4">
    <source>
        <dbReference type="SAM" id="SignalP"/>
    </source>
</evidence>
<dbReference type="SUPFAM" id="SSF53474">
    <property type="entry name" value="alpha/beta-Hydrolases"/>
    <property type="match status" value="1"/>
</dbReference>
<dbReference type="PANTHER" id="PTHR10272:SF0">
    <property type="entry name" value="PLATELET-ACTIVATING FACTOR ACETYLHYDROLASE"/>
    <property type="match status" value="1"/>
</dbReference>
<keyword evidence="4" id="KW-0732">Signal</keyword>
<dbReference type="PANTHER" id="PTHR10272">
    <property type="entry name" value="PLATELET-ACTIVATING FACTOR ACETYLHYDROLASE"/>
    <property type="match status" value="1"/>
</dbReference>
<keyword evidence="6" id="KW-1185">Reference proteome</keyword>
<dbReference type="Gene3D" id="3.40.50.1820">
    <property type="entry name" value="alpha/beta hydrolase"/>
    <property type="match status" value="1"/>
</dbReference>
<feature type="signal peptide" evidence="4">
    <location>
        <begin position="1"/>
        <end position="21"/>
    </location>
</feature>
<dbReference type="InterPro" id="IPR029058">
    <property type="entry name" value="AB_hydrolase_fold"/>
</dbReference>
<dbReference type="EMBL" id="CP073078">
    <property type="protein sequence ID" value="QUD87885.1"/>
    <property type="molecule type" value="Genomic_DNA"/>
</dbReference>
<evidence type="ECO:0000313" key="5">
    <source>
        <dbReference type="EMBL" id="QUD87885.1"/>
    </source>
</evidence>
<dbReference type="RefSeq" id="WP_211937936.1">
    <property type="nucleotide sequence ID" value="NZ_CP073078.1"/>
</dbReference>
<dbReference type="Pfam" id="PF03403">
    <property type="entry name" value="PAF-AH_p_II"/>
    <property type="match status" value="1"/>
</dbReference>
<evidence type="ECO:0000313" key="6">
    <source>
        <dbReference type="Proteomes" id="UP000676409"/>
    </source>
</evidence>
<feature type="chain" id="PRO_5037539003" evidence="4">
    <location>
        <begin position="22"/>
        <end position="440"/>
    </location>
</feature>
<organism evidence="5 6">
    <name type="scientific">Phenylobacterium montanum</name>
    <dbReference type="NCBI Taxonomy" id="2823693"/>
    <lineage>
        <taxon>Bacteria</taxon>
        <taxon>Pseudomonadati</taxon>
        <taxon>Pseudomonadota</taxon>
        <taxon>Alphaproteobacteria</taxon>
        <taxon>Caulobacterales</taxon>
        <taxon>Caulobacteraceae</taxon>
        <taxon>Phenylobacterium</taxon>
    </lineage>
</organism>
<accession>A0A975IUM0</accession>
<evidence type="ECO:0000256" key="1">
    <source>
        <dbReference type="ARBA" id="ARBA00022801"/>
    </source>
</evidence>
<dbReference type="Proteomes" id="UP000676409">
    <property type="component" value="Chromosome"/>
</dbReference>
<keyword evidence="2" id="KW-0442">Lipid degradation</keyword>
<keyword evidence="3" id="KW-0443">Lipid metabolism</keyword>
<evidence type="ECO:0000256" key="3">
    <source>
        <dbReference type="ARBA" id="ARBA00023098"/>
    </source>
</evidence>
<gene>
    <name evidence="5" type="ORF">KCG34_23055</name>
</gene>
<dbReference type="GO" id="GO:0003847">
    <property type="term" value="F:1-alkyl-2-acetylglycerophosphocholine esterase activity"/>
    <property type="evidence" value="ECO:0007669"/>
    <property type="project" value="TreeGrafter"/>
</dbReference>
<dbReference type="GO" id="GO:0016042">
    <property type="term" value="P:lipid catabolic process"/>
    <property type="evidence" value="ECO:0007669"/>
    <property type="project" value="UniProtKB-KW"/>
</dbReference>
<name>A0A975IUM0_9CAUL</name>
<dbReference type="KEGG" id="caul:KCG34_23055"/>
<sequence>MLRALLALILALAAVGAPARAAAPSVPGVDAPELAKLGPYGVGLKRIELVQPGQADLTRLDAKTGAAPLVDRHLPVSLWYPATPAPGAATVRYHGGLTPERADQPPVPIDAEGIAVEDAPAVKGQGFPLVILSHGYGGAPEAMTWLAENLASKGYVVAAIAHRDPAYGDPRGFSGPLLRRPLDIAFVARSLQAEILAGRGPLAGVADPDRIALIGYSMGGYGVLTEAAGGFDAAGAPAKVLPPAYVGPYLPGGALREQATLSGVKAVVAISPFTRAPAGPVLSEPTLAALRTPLLMIAGDQDRTVGFEGVKTTFDQAVHAPRRLLVFREAGHSLGMNPAADADRSGLWALDWFEDPVWRKDRTLAIEQHFISAFLDRWVKGDLTRDAYLNVAEPISDHAVWPQAGAYGAYSPGAAPITVWKGFQRVHSAGLELWSGEVGR</sequence>
<dbReference type="AlphaFoldDB" id="A0A975IUM0"/>
<evidence type="ECO:0000256" key="2">
    <source>
        <dbReference type="ARBA" id="ARBA00022963"/>
    </source>
</evidence>
<proteinExistence type="predicted"/>